<reference evidence="1 2" key="1">
    <citation type="submission" date="2013-03" db="EMBL/GenBank/DDBJ databases">
        <authorList>
            <person name="Linke B."/>
        </authorList>
    </citation>
    <scope>NUCLEOTIDE SEQUENCE [LARGE SCALE GENOMIC DNA]</scope>
    <source>
        <strain evidence="1 2">B13</strain>
    </source>
</reference>
<proteinExistence type="predicted"/>
<evidence type="ECO:0000313" key="1">
    <source>
        <dbReference type="EMBL" id="CDF83914.1"/>
    </source>
</evidence>
<dbReference type="PATRIC" id="fig|1301098.3.peg.2574"/>
<sequence length="61" mass="7143">MRIQLLTIDGHCYVQLDEWRVPFHDERQARDYLARLEQRIAAPHVLPASASHLSPKLRRPA</sequence>
<evidence type="ECO:0000313" key="2">
    <source>
        <dbReference type="Proteomes" id="UP000025241"/>
    </source>
</evidence>
<dbReference type="KEGG" id="pkc:PKB_2567"/>
<dbReference type="AlphaFoldDB" id="A0A024HGZ1"/>
<dbReference type="RefSeq" id="WP_043252201.1">
    <property type="nucleotide sequence ID" value="NZ_HG322950.1"/>
</dbReference>
<reference evidence="1 2" key="2">
    <citation type="submission" date="2014-05" db="EMBL/GenBank/DDBJ databases">
        <title>Genome sequence of the 3-chlorobenzoate degrading bacterium Pseudomonas knackmussii B13 shows multiple evidence for horizontal gene transfer.</title>
        <authorList>
            <person name="Miyazaki R."/>
            <person name="Bertelli C."/>
            <person name="Falquet L."/>
            <person name="Robinson-Rechavi M."/>
            <person name="Gharib W."/>
            <person name="Roy S."/>
            <person name="Van der Meer J.R."/>
        </authorList>
    </citation>
    <scope>NUCLEOTIDE SEQUENCE [LARGE SCALE GENOMIC DNA]</scope>
    <source>
        <strain evidence="1 2">B13</strain>
    </source>
</reference>
<dbReference type="HOGENOM" id="CLU_2919252_0_0_6"/>
<organism evidence="1 2">
    <name type="scientific">Pseudomonas knackmussii (strain DSM 6978 / CCUG 54928 / LMG 23759 / B13)</name>
    <dbReference type="NCBI Taxonomy" id="1301098"/>
    <lineage>
        <taxon>Bacteria</taxon>
        <taxon>Pseudomonadati</taxon>
        <taxon>Pseudomonadota</taxon>
        <taxon>Gammaproteobacteria</taxon>
        <taxon>Pseudomonadales</taxon>
        <taxon>Pseudomonadaceae</taxon>
        <taxon>Pseudomonas</taxon>
    </lineage>
</organism>
<dbReference type="Proteomes" id="UP000025241">
    <property type="component" value="Chromosome I"/>
</dbReference>
<keyword evidence="2" id="KW-1185">Reference proteome</keyword>
<protein>
    <submittedName>
        <fullName evidence="1">Uncharacterized protein</fullName>
    </submittedName>
</protein>
<dbReference type="EMBL" id="HG322950">
    <property type="protein sequence ID" value="CDF83914.1"/>
    <property type="molecule type" value="Genomic_DNA"/>
</dbReference>
<accession>A0A024HGZ1</accession>
<dbReference type="STRING" id="1301098.PKB_2567"/>
<gene>
    <name evidence="1" type="ORF">PKB_2567</name>
</gene>
<name>A0A024HGZ1_PSEKB</name>
<dbReference type="OrthoDB" id="6945353at2"/>